<dbReference type="GeneID" id="87838018"/>
<comment type="caution">
    <text evidence="1">The sequence shown here is derived from an EMBL/GenBank/DDBJ whole genome shotgun (WGS) entry which is preliminary data.</text>
</comment>
<dbReference type="PANTHER" id="PTHR48419">
    <property type="entry name" value="SULFOTRANSFERASE DOMAIN-CONTAINING PROTEIN"/>
    <property type="match status" value="1"/>
</dbReference>
<name>A0AAE0LLU7_9PEZI</name>
<dbReference type="SUPFAM" id="SSF52540">
    <property type="entry name" value="P-loop containing nucleoside triphosphate hydrolases"/>
    <property type="match status" value="1"/>
</dbReference>
<dbReference type="PANTHER" id="PTHR48419:SF1">
    <property type="entry name" value="SULFOTRANSFERASE DOMAIN-CONTAINING PROTEIN"/>
    <property type="match status" value="1"/>
</dbReference>
<protein>
    <submittedName>
        <fullName evidence="1">Uncharacterized protein</fullName>
    </submittedName>
</protein>
<dbReference type="InterPro" id="IPR027417">
    <property type="entry name" value="P-loop_NTPase"/>
</dbReference>
<organism evidence="1 2">
    <name type="scientific">Chaetomium fimeti</name>
    <dbReference type="NCBI Taxonomy" id="1854472"/>
    <lineage>
        <taxon>Eukaryota</taxon>
        <taxon>Fungi</taxon>
        <taxon>Dikarya</taxon>
        <taxon>Ascomycota</taxon>
        <taxon>Pezizomycotina</taxon>
        <taxon>Sordariomycetes</taxon>
        <taxon>Sordariomycetidae</taxon>
        <taxon>Sordariales</taxon>
        <taxon>Chaetomiaceae</taxon>
        <taxon>Chaetomium</taxon>
    </lineage>
</organism>
<reference evidence="1" key="2">
    <citation type="submission" date="2023-06" db="EMBL/GenBank/DDBJ databases">
        <authorList>
            <consortium name="Lawrence Berkeley National Laboratory"/>
            <person name="Haridas S."/>
            <person name="Hensen N."/>
            <person name="Bonometti L."/>
            <person name="Westerberg I."/>
            <person name="Brannstrom I.O."/>
            <person name="Guillou S."/>
            <person name="Cros-Aarteil S."/>
            <person name="Calhoun S."/>
            <person name="Kuo A."/>
            <person name="Mondo S."/>
            <person name="Pangilinan J."/>
            <person name="Riley R."/>
            <person name="Labutti K."/>
            <person name="Andreopoulos B."/>
            <person name="Lipzen A."/>
            <person name="Chen C."/>
            <person name="Yanf M."/>
            <person name="Daum C."/>
            <person name="Ng V."/>
            <person name="Clum A."/>
            <person name="Steindorff A."/>
            <person name="Ohm R."/>
            <person name="Martin F."/>
            <person name="Silar P."/>
            <person name="Natvig D."/>
            <person name="Lalanne C."/>
            <person name="Gautier V."/>
            <person name="Ament-Velasquez S.L."/>
            <person name="Kruys A."/>
            <person name="Hutchinson M.I."/>
            <person name="Powell A.J."/>
            <person name="Barry K."/>
            <person name="Miller A.N."/>
            <person name="Grigoriev I.V."/>
            <person name="Debuchy R."/>
            <person name="Gladieux P."/>
            <person name="Thoren M.H."/>
            <person name="Johannesson H."/>
        </authorList>
    </citation>
    <scope>NUCLEOTIDE SEQUENCE</scope>
    <source>
        <strain evidence="1">CBS 168.71</strain>
    </source>
</reference>
<evidence type="ECO:0000313" key="2">
    <source>
        <dbReference type="Proteomes" id="UP001278766"/>
    </source>
</evidence>
<dbReference type="Proteomes" id="UP001278766">
    <property type="component" value="Unassembled WGS sequence"/>
</dbReference>
<gene>
    <name evidence="1" type="ORF">B0H64DRAFT_332807</name>
</gene>
<keyword evidence="2" id="KW-1185">Reference proteome</keyword>
<dbReference type="AlphaFoldDB" id="A0AAE0LLU7"/>
<dbReference type="RefSeq" id="XP_062653720.1">
    <property type="nucleotide sequence ID" value="XM_062801070.1"/>
</dbReference>
<accession>A0AAE0LLU7</accession>
<proteinExistence type="predicted"/>
<evidence type="ECO:0000313" key="1">
    <source>
        <dbReference type="EMBL" id="KAK3290206.1"/>
    </source>
</evidence>
<reference evidence="1" key="1">
    <citation type="journal article" date="2023" name="Mol. Phylogenet. Evol.">
        <title>Genome-scale phylogeny and comparative genomics of the fungal order Sordariales.</title>
        <authorList>
            <person name="Hensen N."/>
            <person name="Bonometti L."/>
            <person name="Westerberg I."/>
            <person name="Brannstrom I.O."/>
            <person name="Guillou S."/>
            <person name="Cros-Aarteil S."/>
            <person name="Calhoun S."/>
            <person name="Haridas S."/>
            <person name="Kuo A."/>
            <person name="Mondo S."/>
            <person name="Pangilinan J."/>
            <person name="Riley R."/>
            <person name="LaButti K."/>
            <person name="Andreopoulos B."/>
            <person name="Lipzen A."/>
            <person name="Chen C."/>
            <person name="Yan M."/>
            <person name="Daum C."/>
            <person name="Ng V."/>
            <person name="Clum A."/>
            <person name="Steindorff A."/>
            <person name="Ohm R.A."/>
            <person name="Martin F."/>
            <person name="Silar P."/>
            <person name="Natvig D.O."/>
            <person name="Lalanne C."/>
            <person name="Gautier V."/>
            <person name="Ament-Velasquez S.L."/>
            <person name="Kruys A."/>
            <person name="Hutchinson M.I."/>
            <person name="Powell A.J."/>
            <person name="Barry K."/>
            <person name="Miller A.N."/>
            <person name="Grigoriev I.V."/>
            <person name="Debuchy R."/>
            <person name="Gladieux P."/>
            <person name="Hiltunen Thoren M."/>
            <person name="Johannesson H."/>
        </authorList>
    </citation>
    <scope>NUCLEOTIDE SEQUENCE</scope>
    <source>
        <strain evidence="1">CBS 168.71</strain>
    </source>
</reference>
<sequence>MTVNAAPTHPTRVWLLTSPRTASNMLVKILNLDAQNVRPAEHGGYFFLNAGVKRFTFHDTPMNTWKDEDRAAVYAAQQVAFDNLQEYLDAAEKEGQRVFVKEHAFMMNDPHYESEHTYGPDAVTGTPGTLTAKGIEHPTRSALNLTSLPDEFLKTWRPTFLIRHPAMMLPSLYRTCIRDDVNAFVVDGRKARPGKEPLQCEVTMKWIRTMHRFYEAHFGDDSTWPIVLDADDIMVNPELVTKYAALAGLEPEKLRFSWEKASEEQVAKMAPPNRVMLSSINASSKVDMSKVAGAIDIDAEAVKWRVEFGEEGGRNLEKWVRDAMPDYLDLHAKRLRL</sequence>
<dbReference type="EMBL" id="JAUEPN010000015">
    <property type="protein sequence ID" value="KAK3290206.1"/>
    <property type="molecule type" value="Genomic_DNA"/>
</dbReference>
<dbReference type="InterPro" id="IPR053226">
    <property type="entry name" value="Pyrrolopyrazine_biosynth_F"/>
</dbReference>